<evidence type="ECO:0000313" key="4">
    <source>
        <dbReference type="EMBL" id="MBT9282864.1"/>
    </source>
</evidence>
<keyword evidence="2" id="KW-0963">Cytoplasm</keyword>
<dbReference type="PROSITE" id="PS01319">
    <property type="entry name" value="RBFA"/>
    <property type="match status" value="1"/>
</dbReference>
<dbReference type="InterPro" id="IPR000238">
    <property type="entry name" value="RbfA"/>
</dbReference>
<dbReference type="PANTHER" id="PTHR33515">
    <property type="entry name" value="RIBOSOME-BINDING FACTOR A, CHLOROPLASTIC-RELATED"/>
    <property type="match status" value="1"/>
</dbReference>
<dbReference type="EMBL" id="JAHHQF010000070">
    <property type="protein sequence ID" value="MBT9282864.1"/>
    <property type="molecule type" value="Genomic_DNA"/>
</dbReference>
<evidence type="ECO:0000256" key="2">
    <source>
        <dbReference type="HAMAP-Rule" id="MF_00003"/>
    </source>
</evidence>
<evidence type="ECO:0000313" key="6">
    <source>
        <dbReference type="Proteomes" id="UP000244180"/>
    </source>
</evidence>
<accession>A0A2T5GD49</accession>
<dbReference type="Gene3D" id="3.30.300.20">
    <property type="match status" value="1"/>
</dbReference>
<dbReference type="AlphaFoldDB" id="A0A2T5GD49"/>
<dbReference type="GO" id="GO:0005829">
    <property type="term" value="C:cytosol"/>
    <property type="evidence" value="ECO:0007669"/>
    <property type="project" value="TreeGrafter"/>
</dbReference>
<dbReference type="NCBIfam" id="TIGR00082">
    <property type="entry name" value="rbfA"/>
    <property type="match status" value="1"/>
</dbReference>
<comment type="subcellular location">
    <subcellularLocation>
        <location evidence="2">Cytoplasm</location>
    </subcellularLocation>
</comment>
<keyword evidence="1 2" id="KW-0690">Ribosome biogenesis</keyword>
<sequence>MRRIRQERIAEQIKKELGRLIQTELKDPRVGFVTVTDVEVTPDLLEARVFVSVLGDDSTREAALEALRRAHGFLRSELARRIEVRHVPELDFRYDSSLDYGMRIDRILRDLRQADPGSGRDAATGPEAAGERTDAGAGAAERFPDGREGAGGEASP</sequence>
<gene>
    <name evidence="2 4" type="primary">rbfA</name>
    <name evidence="5" type="ORF">HSCHL_0761</name>
    <name evidence="4" type="ORF">KM312_09525</name>
</gene>
<reference evidence="5 6" key="1">
    <citation type="submission" date="2017-08" db="EMBL/GenBank/DDBJ databases">
        <title>Burning lignite coal seam in the remote Altai Mountains harbors a hydrogen-driven thermophilic microbial community.</title>
        <authorList>
            <person name="Kadnikov V.V."/>
            <person name="Mardanov A.V."/>
            <person name="Ivasenko D."/>
            <person name="Beletsky A.V."/>
            <person name="Karnachuk O.V."/>
            <person name="Ravin N.V."/>
        </authorList>
    </citation>
    <scope>NUCLEOTIDE SEQUENCE [LARGE SCALE GENOMIC DNA]</scope>
    <source>
        <strain evidence="5">AL33</strain>
    </source>
</reference>
<comment type="similarity">
    <text evidence="2">Belongs to the RbfA family.</text>
</comment>
<dbReference type="RefSeq" id="WP_423785923.1">
    <property type="nucleotide sequence ID" value="NZ_PEBV01000006.1"/>
</dbReference>
<dbReference type="InterPro" id="IPR023799">
    <property type="entry name" value="RbfA_dom_sf"/>
</dbReference>
<dbReference type="GO" id="GO:0043024">
    <property type="term" value="F:ribosomal small subunit binding"/>
    <property type="evidence" value="ECO:0007669"/>
    <property type="project" value="TreeGrafter"/>
</dbReference>
<comment type="function">
    <text evidence="2">One of several proteins that assist in the late maturation steps of the functional core of the 30S ribosomal subunit. Associates with free 30S ribosomal subunits (but not with 30S subunits that are part of 70S ribosomes or polysomes). Required for efficient processing of 16S rRNA. May interact with the 5'-terminal helix region of 16S rRNA.</text>
</comment>
<name>A0A2T5GD49_HYDSH</name>
<dbReference type="SUPFAM" id="SSF89919">
    <property type="entry name" value="Ribosome-binding factor A, RbfA"/>
    <property type="match status" value="1"/>
</dbReference>
<dbReference type="PANTHER" id="PTHR33515:SF1">
    <property type="entry name" value="RIBOSOME-BINDING FACTOR A, CHLOROPLASTIC-RELATED"/>
    <property type="match status" value="1"/>
</dbReference>
<dbReference type="Proteomes" id="UP000748108">
    <property type="component" value="Unassembled WGS sequence"/>
</dbReference>
<dbReference type="InterPro" id="IPR020053">
    <property type="entry name" value="Ribosome-bd_factorA_CS"/>
</dbReference>
<dbReference type="InterPro" id="IPR015946">
    <property type="entry name" value="KH_dom-like_a/b"/>
</dbReference>
<protein>
    <recommendedName>
        <fullName evidence="2">Ribosome-binding factor A</fullName>
    </recommendedName>
</protein>
<dbReference type="GO" id="GO:0030490">
    <property type="term" value="P:maturation of SSU-rRNA"/>
    <property type="evidence" value="ECO:0007669"/>
    <property type="project" value="UniProtKB-UniRule"/>
</dbReference>
<evidence type="ECO:0000313" key="5">
    <source>
        <dbReference type="EMBL" id="PTQ54117.1"/>
    </source>
</evidence>
<dbReference type="Proteomes" id="UP000244180">
    <property type="component" value="Unassembled WGS sequence"/>
</dbReference>
<feature type="region of interest" description="Disordered" evidence="3">
    <location>
        <begin position="111"/>
        <end position="156"/>
    </location>
</feature>
<evidence type="ECO:0000256" key="1">
    <source>
        <dbReference type="ARBA" id="ARBA00022517"/>
    </source>
</evidence>
<dbReference type="Pfam" id="PF02033">
    <property type="entry name" value="RBFA"/>
    <property type="match status" value="1"/>
</dbReference>
<proteinExistence type="inferred from homology"/>
<dbReference type="EMBL" id="PEBV01000006">
    <property type="protein sequence ID" value="PTQ54117.1"/>
    <property type="molecule type" value="Genomic_DNA"/>
</dbReference>
<evidence type="ECO:0000256" key="3">
    <source>
        <dbReference type="SAM" id="MobiDB-lite"/>
    </source>
</evidence>
<organism evidence="5 6">
    <name type="scientific">Hydrogenibacillus schlegelii</name>
    <name type="common">Bacillus schlegelii</name>
    <dbReference type="NCBI Taxonomy" id="1484"/>
    <lineage>
        <taxon>Bacteria</taxon>
        <taxon>Bacillati</taxon>
        <taxon>Bacillota</taxon>
        <taxon>Bacilli</taxon>
        <taxon>Bacillales</taxon>
        <taxon>Bacillales Family X. Incertae Sedis</taxon>
        <taxon>Hydrogenibacillus</taxon>
    </lineage>
</organism>
<comment type="caution">
    <text evidence="5">The sequence shown here is derived from an EMBL/GenBank/DDBJ whole genome shotgun (WGS) entry which is preliminary data.</text>
</comment>
<reference evidence="4" key="2">
    <citation type="journal article" date="2021" name="Microbiology">
        <title>Metagenomic Analysis of the Microbial Community in the Underground Coal Fire Area (Kemerovo Region, Russia) Revealed Predominance of Thermophilic Members of the Phyla Deinococcus-thermus, Aquificae, and Firmicutes.</title>
        <authorList>
            <person name="Kadnikov V."/>
            <person name="Mardanov A.V."/>
            <person name="Beletsky A.V."/>
            <person name="Karnachuk O.V."/>
            <person name="Ravin N.V."/>
        </authorList>
    </citation>
    <scope>NUCLEOTIDE SEQUENCE</scope>
    <source>
        <strain evidence="4">RBS10-49</strain>
    </source>
</reference>
<dbReference type="HAMAP" id="MF_00003">
    <property type="entry name" value="RbfA"/>
    <property type="match status" value="1"/>
</dbReference>
<comment type="subunit">
    <text evidence="2">Monomer. Binds 30S ribosomal subunits, but not 50S ribosomal subunits or 70S ribosomes.</text>
</comment>